<keyword evidence="2" id="KW-1185">Reference proteome</keyword>
<dbReference type="EMBL" id="JAABOP010000001">
    <property type="protein sequence ID" value="NER10414.1"/>
    <property type="molecule type" value="Genomic_DNA"/>
</dbReference>
<reference evidence="1 2" key="1">
    <citation type="submission" date="2020-01" db="EMBL/GenBank/DDBJ databases">
        <title>Muriicola jejuensis KCTC 22299.</title>
        <authorList>
            <person name="Wang G."/>
        </authorList>
    </citation>
    <scope>NUCLEOTIDE SEQUENCE [LARGE SCALE GENOMIC DNA]</scope>
    <source>
        <strain evidence="1 2">KCTC 22299</strain>
    </source>
</reference>
<gene>
    <name evidence="1" type="ORF">GWK09_07790</name>
</gene>
<comment type="caution">
    <text evidence="1">The sequence shown here is derived from an EMBL/GenBank/DDBJ whole genome shotgun (WGS) entry which is preliminary data.</text>
</comment>
<dbReference type="Proteomes" id="UP000468443">
    <property type="component" value="Unassembled WGS sequence"/>
</dbReference>
<proteinExistence type="predicted"/>
<sequence>MNLKSKILAITLCSIICSCQTYFIPIESFRGQFSEIDSTSLIMVRTRGPAGDIAEYLANPIDQISCIDKSGNPVKVKNSPSIESRITTEDGKRTIFYFDRFVVQNDTLYGHRSRFLGMAKAIPLGNITKIEIQDGKKDFKYVKKK</sequence>
<protein>
    <recommendedName>
        <fullName evidence="3">Lipoprotein</fullName>
    </recommendedName>
</protein>
<accession>A0A6P0UB44</accession>
<evidence type="ECO:0000313" key="2">
    <source>
        <dbReference type="Proteomes" id="UP000468443"/>
    </source>
</evidence>
<evidence type="ECO:0000313" key="1">
    <source>
        <dbReference type="EMBL" id="NER10414.1"/>
    </source>
</evidence>
<evidence type="ECO:0008006" key="3">
    <source>
        <dbReference type="Google" id="ProtNLM"/>
    </source>
</evidence>
<name>A0A6P0UB44_9FLAO</name>
<dbReference type="PROSITE" id="PS51257">
    <property type="entry name" value="PROKAR_LIPOPROTEIN"/>
    <property type="match status" value="1"/>
</dbReference>
<organism evidence="1 2">
    <name type="scientific">Muriicola jejuensis</name>
    <dbReference type="NCBI Taxonomy" id="504488"/>
    <lineage>
        <taxon>Bacteria</taxon>
        <taxon>Pseudomonadati</taxon>
        <taxon>Bacteroidota</taxon>
        <taxon>Flavobacteriia</taxon>
        <taxon>Flavobacteriales</taxon>
        <taxon>Flavobacteriaceae</taxon>
        <taxon>Muriicola</taxon>
    </lineage>
</organism>
<dbReference type="AlphaFoldDB" id="A0A6P0UB44"/>